<dbReference type="EMBL" id="OV170229">
    <property type="protein sequence ID" value="CAH0731074.1"/>
    <property type="molecule type" value="Genomic_DNA"/>
</dbReference>
<keyword evidence="3" id="KW-0862">Zinc</keyword>
<organism evidence="7 8">
    <name type="scientific">Brenthis ino</name>
    <name type="common">lesser marbled fritillary</name>
    <dbReference type="NCBI Taxonomy" id="405034"/>
    <lineage>
        <taxon>Eukaryota</taxon>
        <taxon>Metazoa</taxon>
        <taxon>Ecdysozoa</taxon>
        <taxon>Arthropoda</taxon>
        <taxon>Hexapoda</taxon>
        <taxon>Insecta</taxon>
        <taxon>Pterygota</taxon>
        <taxon>Neoptera</taxon>
        <taxon>Endopterygota</taxon>
        <taxon>Lepidoptera</taxon>
        <taxon>Glossata</taxon>
        <taxon>Ditrysia</taxon>
        <taxon>Papilionoidea</taxon>
        <taxon>Nymphalidae</taxon>
        <taxon>Heliconiinae</taxon>
        <taxon>Argynnini</taxon>
        <taxon>Brenthis</taxon>
    </lineage>
</organism>
<accession>A0A8J9V6H0</accession>
<evidence type="ECO:0000313" key="8">
    <source>
        <dbReference type="Proteomes" id="UP000838878"/>
    </source>
</evidence>
<reference evidence="7" key="1">
    <citation type="submission" date="2021-12" db="EMBL/GenBank/DDBJ databases">
        <authorList>
            <person name="Martin H S."/>
        </authorList>
    </citation>
    <scope>NUCLEOTIDE SEQUENCE</scope>
</reference>
<dbReference type="SMART" id="SM00249">
    <property type="entry name" value="PHD"/>
    <property type="match status" value="1"/>
</dbReference>
<evidence type="ECO:0000256" key="5">
    <source>
        <dbReference type="SAM" id="MobiDB-lite"/>
    </source>
</evidence>
<dbReference type="OrthoDB" id="8058166at2759"/>
<dbReference type="InterPro" id="IPR013083">
    <property type="entry name" value="Znf_RING/FYVE/PHD"/>
</dbReference>
<dbReference type="Gene3D" id="3.30.40.10">
    <property type="entry name" value="Zinc/RING finger domain, C3HC4 (zinc finger)"/>
    <property type="match status" value="1"/>
</dbReference>
<dbReference type="GO" id="GO:0008270">
    <property type="term" value="F:zinc ion binding"/>
    <property type="evidence" value="ECO:0007669"/>
    <property type="project" value="UniProtKB-KW"/>
</dbReference>
<protein>
    <recommendedName>
        <fullName evidence="6">PHD-type domain-containing protein</fullName>
    </recommendedName>
</protein>
<dbReference type="InterPro" id="IPR001965">
    <property type="entry name" value="Znf_PHD"/>
</dbReference>
<keyword evidence="8" id="KW-1185">Reference proteome</keyword>
<evidence type="ECO:0000256" key="1">
    <source>
        <dbReference type="ARBA" id="ARBA00022723"/>
    </source>
</evidence>
<gene>
    <name evidence="7" type="ORF">BINO364_LOCUS15986</name>
</gene>
<keyword evidence="2 4" id="KW-0863">Zinc-finger</keyword>
<dbReference type="PROSITE" id="PS50016">
    <property type="entry name" value="ZF_PHD_2"/>
    <property type="match status" value="1"/>
</dbReference>
<dbReference type="SUPFAM" id="SSF57903">
    <property type="entry name" value="FYVE/PHD zinc finger"/>
    <property type="match status" value="1"/>
</dbReference>
<feature type="compositionally biased region" description="Basic residues" evidence="5">
    <location>
        <begin position="207"/>
        <end position="230"/>
    </location>
</feature>
<dbReference type="Proteomes" id="UP000838878">
    <property type="component" value="Chromosome 9"/>
</dbReference>
<feature type="non-terminal residue" evidence="7">
    <location>
        <position position="311"/>
    </location>
</feature>
<evidence type="ECO:0000259" key="6">
    <source>
        <dbReference type="PROSITE" id="PS50016"/>
    </source>
</evidence>
<dbReference type="InterPro" id="IPR019787">
    <property type="entry name" value="Znf_PHD-finger"/>
</dbReference>
<feature type="region of interest" description="Disordered" evidence="5">
    <location>
        <begin position="173"/>
        <end position="256"/>
    </location>
</feature>
<dbReference type="AlphaFoldDB" id="A0A8J9V6H0"/>
<evidence type="ECO:0000256" key="4">
    <source>
        <dbReference type="PROSITE-ProRule" id="PRU00146"/>
    </source>
</evidence>
<dbReference type="InterPro" id="IPR011011">
    <property type="entry name" value="Znf_FYVE_PHD"/>
</dbReference>
<evidence type="ECO:0000256" key="3">
    <source>
        <dbReference type="ARBA" id="ARBA00022833"/>
    </source>
</evidence>
<feature type="region of interest" description="Disordered" evidence="5">
    <location>
        <begin position="59"/>
        <end position="79"/>
    </location>
</feature>
<feature type="domain" description="PHD-type" evidence="6">
    <location>
        <begin position="265"/>
        <end position="311"/>
    </location>
</feature>
<keyword evidence="1" id="KW-0479">Metal-binding</keyword>
<evidence type="ECO:0000256" key="2">
    <source>
        <dbReference type="ARBA" id="ARBA00022771"/>
    </source>
</evidence>
<evidence type="ECO:0000313" key="7">
    <source>
        <dbReference type="EMBL" id="CAH0731074.1"/>
    </source>
</evidence>
<feature type="compositionally biased region" description="Basic and acidic residues" evidence="5">
    <location>
        <begin position="195"/>
        <end position="206"/>
    </location>
</feature>
<proteinExistence type="predicted"/>
<name>A0A8J9V6H0_9NEOP</name>
<sequence>MEKEQNKPKMPFKYIKKDTTRNRSNLDISVIRNALDDIDKGKSIRGAALEYVTDREITSELQGQEVPSVASPSLTPKDPPHVTMVESPSTSIIQRQSEPSTTASVFMSNMEETARSEASSPSILTEEHSGYAILILEQSKEVATTSQLLDISTVDSRQKPKIILPEIIRPFPKSAPRKSKRFGRQPGKTKILTKTPEKQDLEQDHCKPKKMKTKLTKNKQKGKTKKRTVKRQVLQSSESETDLEGEPKYVSSDSTWDELPDRSDSWFCFVCGADEKIDMRLCMICGKYVHEMCVGLSKEDKEEFICPLCSN</sequence>